<accession>A0A1S6HRD6</accession>
<evidence type="ECO:0000313" key="3">
    <source>
        <dbReference type="Proteomes" id="UP000189545"/>
    </source>
</evidence>
<protein>
    <submittedName>
        <fullName evidence="2">Uncharacterized protein</fullName>
    </submittedName>
</protein>
<dbReference type="RefSeq" id="WP_077753168.1">
    <property type="nucleotide sequence ID" value="NZ_CP014782.1"/>
</dbReference>
<proteinExistence type="predicted"/>
<sequence length="147" mass="16492">MYNTTKTPVWYGELRTARGNVIVIHDKQFPEAQAGRIYLYNAVRDTIIEYAEEIVSGNLHDLDKARIKAAEDTYGAAWDSARSEFMEKHQGWVEANATKHKPLITKAKAKVKSKKQDETASDSSDNEPGSESLDREFANGWSGGLEE</sequence>
<dbReference type="EMBL" id="CP014782">
    <property type="protein sequence ID" value="AQS38072.1"/>
    <property type="molecule type" value="Genomic_DNA"/>
</dbReference>
<feature type="compositionally biased region" description="Basic residues" evidence="1">
    <location>
        <begin position="98"/>
        <end position="113"/>
    </location>
</feature>
<evidence type="ECO:0000313" key="2">
    <source>
        <dbReference type="EMBL" id="AQS38072.1"/>
    </source>
</evidence>
<dbReference type="Proteomes" id="UP000189545">
    <property type="component" value="Chromosome"/>
</dbReference>
<dbReference type="AlphaFoldDB" id="A0A1S6HRD6"/>
<keyword evidence="3" id="KW-1185">Reference proteome</keyword>
<feature type="region of interest" description="Disordered" evidence="1">
    <location>
        <begin position="96"/>
        <end position="147"/>
    </location>
</feature>
<organism evidence="2 3">
    <name type="scientific">Shewanella psychrophila</name>
    <dbReference type="NCBI Taxonomy" id="225848"/>
    <lineage>
        <taxon>Bacteria</taxon>
        <taxon>Pseudomonadati</taxon>
        <taxon>Pseudomonadota</taxon>
        <taxon>Gammaproteobacteria</taxon>
        <taxon>Alteromonadales</taxon>
        <taxon>Shewanellaceae</taxon>
        <taxon>Shewanella</taxon>
    </lineage>
</organism>
<dbReference type="OrthoDB" id="6269534at2"/>
<reference evidence="2 3" key="1">
    <citation type="submission" date="2016-03" db="EMBL/GenBank/DDBJ databases">
        <title>Complete genome sequence of Shewanella psychrophila WP2, a deep sea bacterium isolated from west Pacific sediment.</title>
        <authorList>
            <person name="Xu G."/>
            <person name="Jian H."/>
        </authorList>
    </citation>
    <scope>NUCLEOTIDE SEQUENCE [LARGE SCALE GENOMIC DNA]</scope>
    <source>
        <strain evidence="2 3">WP2</strain>
    </source>
</reference>
<evidence type="ECO:0000256" key="1">
    <source>
        <dbReference type="SAM" id="MobiDB-lite"/>
    </source>
</evidence>
<name>A0A1S6HRD6_9GAMM</name>
<gene>
    <name evidence="2" type="ORF">Sps_02925</name>
</gene>
<dbReference type="KEGG" id="spsw:Sps_02925"/>